<keyword evidence="4" id="KW-1185">Reference proteome</keyword>
<sequence length="228" mass="25577">MIVARALSGIVIALPLLLCAPSFATVHRQAASSEVVIETDEEVDNEGEGDVVEWVSPVLQPRNHEVFRKQVLNDHNRARANVSVPALTWDEGLEAEAAEYAETLARTRTFAHSQRIAGRPVEGENLWMGTFRAYSYADMVDGWINECRDFKRGEFPRLSRTGSWHDVGHYTQMIWAGTKSVGCAIATNHTDEYMVCRYFPAGNVWGQDPLSSERETLPHYNVIAANNR</sequence>
<dbReference type="EMBL" id="CP032829">
    <property type="protein sequence ID" value="AYJ87184.1"/>
    <property type="molecule type" value="Genomic_DNA"/>
</dbReference>
<reference evidence="3 4" key="1">
    <citation type="submission" date="2018-09" db="EMBL/GenBank/DDBJ databases">
        <title>Sphingomonas peninsula sp. nov., isolated from fildes peninsula, Antarctic soil.</title>
        <authorList>
            <person name="Yingchao G."/>
        </authorList>
    </citation>
    <scope>NUCLEOTIDE SEQUENCE [LARGE SCALE GENOMIC DNA]</scope>
    <source>
        <strain evidence="3 4">YZ-8</strain>
    </source>
</reference>
<dbReference type="PRINTS" id="PR00838">
    <property type="entry name" value="V5ALLERGEN"/>
</dbReference>
<dbReference type="SMART" id="SM00198">
    <property type="entry name" value="SCP"/>
    <property type="match status" value="1"/>
</dbReference>
<dbReference type="InterPro" id="IPR014044">
    <property type="entry name" value="CAP_dom"/>
</dbReference>
<dbReference type="GO" id="GO:0008233">
    <property type="term" value="F:peptidase activity"/>
    <property type="evidence" value="ECO:0007669"/>
    <property type="project" value="UniProtKB-KW"/>
</dbReference>
<evidence type="ECO:0000313" key="4">
    <source>
        <dbReference type="Proteomes" id="UP000276254"/>
    </source>
</evidence>
<gene>
    <name evidence="3" type="ORF">D3Y57_16170</name>
</gene>
<dbReference type="PROSITE" id="PS01010">
    <property type="entry name" value="CRISP_2"/>
    <property type="match status" value="1"/>
</dbReference>
<evidence type="ECO:0000259" key="2">
    <source>
        <dbReference type="SMART" id="SM00198"/>
    </source>
</evidence>
<evidence type="ECO:0000256" key="1">
    <source>
        <dbReference type="SAM" id="SignalP"/>
    </source>
</evidence>
<dbReference type="PROSITE" id="PS01009">
    <property type="entry name" value="CRISP_1"/>
    <property type="match status" value="1"/>
</dbReference>
<keyword evidence="3" id="KW-0378">Hydrolase</keyword>
<dbReference type="InterPro" id="IPR001283">
    <property type="entry name" value="CRISP-related"/>
</dbReference>
<dbReference type="PRINTS" id="PR00837">
    <property type="entry name" value="V5TPXLIKE"/>
</dbReference>
<dbReference type="SUPFAM" id="SSF55797">
    <property type="entry name" value="PR-1-like"/>
    <property type="match status" value="1"/>
</dbReference>
<dbReference type="InterPro" id="IPR018244">
    <property type="entry name" value="Allrgn_V5/Tpx1_CS"/>
</dbReference>
<dbReference type="PANTHER" id="PTHR10334">
    <property type="entry name" value="CYSTEINE-RICH SECRETORY PROTEIN-RELATED"/>
    <property type="match status" value="1"/>
</dbReference>
<dbReference type="InterPro" id="IPR002413">
    <property type="entry name" value="V5_allergen-like"/>
</dbReference>
<dbReference type="InterPro" id="IPR035940">
    <property type="entry name" value="CAP_sf"/>
</dbReference>
<dbReference type="OrthoDB" id="9794228at2"/>
<dbReference type="GO" id="GO:0006508">
    <property type="term" value="P:proteolysis"/>
    <property type="evidence" value="ECO:0007669"/>
    <property type="project" value="UniProtKB-KW"/>
</dbReference>
<name>A0A494TI65_SPHPE</name>
<organism evidence="3 4">
    <name type="scientific">Sphingomonas paeninsulae</name>
    <dbReference type="NCBI Taxonomy" id="2319844"/>
    <lineage>
        <taxon>Bacteria</taxon>
        <taxon>Pseudomonadati</taxon>
        <taxon>Pseudomonadota</taxon>
        <taxon>Alphaproteobacteria</taxon>
        <taxon>Sphingomonadales</taxon>
        <taxon>Sphingomonadaceae</taxon>
        <taxon>Sphingomonas</taxon>
    </lineage>
</organism>
<feature type="signal peptide" evidence="1">
    <location>
        <begin position="1"/>
        <end position="24"/>
    </location>
</feature>
<feature type="chain" id="PRO_5019716162" evidence="1">
    <location>
        <begin position="25"/>
        <end position="228"/>
    </location>
</feature>
<dbReference type="KEGG" id="spha:D3Y57_16170"/>
<dbReference type="RefSeq" id="WP_121154229.1">
    <property type="nucleotide sequence ID" value="NZ_CP032829.1"/>
</dbReference>
<dbReference type="Pfam" id="PF00188">
    <property type="entry name" value="CAP"/>
    <property type="match status" value="1"/>
</dbReference>
<evidence type="ECO:0000313" key="3">
    <source>
        <dbReference type="EMBL" id="AYJ87184.1"/>
    </source>
</evidence>
<keyword evidence="1" id="KW-0732">Signal</keyword>
<protein>
    <submittedName>
        <fullName evidence="3">Serine protease</fullName>
    </submittedName>
</protein>
<dbReference type="GO" id="GO:0005576">
    <property type="term" value="C:extracellular region"/>
    <property type="evidence" value="ECO:0007669"/>
    <property type="project" value="InterPro"/>
</dbReference>
<keyword evidence="3" id="KW-0645">Protease</keyword>
<feature type="domain" description="SCP" evidence="2">
    <location>
        <begin position="66"/>
        <end position="206"/>
    </location>
</feature>
<dbReference type="AlphaFoldDB" id="A0A494TI65"/>
<accession>A0A494TI65</accession>
<dbReference type="Gene3D" id="3.40.33.10">
    <property type="entry name" value="CAP"/>
    <property type="match status" value="1"/>
</dbReference>
<proteinExistence type="predicted"/>
<dbReference type="Proteomes" id="UP000276254">
    <property type="component" value="Chromosome"/>
</dbReference>